<name>A0AAD9MRH9_9ANNE</name>
<dbReference type="PROSITE" id="PS50222">
    <property type="entry name" value="EF_HAND_2"/>
    <property type="match status" value="2"/>
</dbReference>
<organism evidence="3 4">
    <name type="scientific">Paralvinella palmiformis</name>
    <dbReference type="NCBI Taxonomy" id="53620"/>
    <lineage>
        <taxon>Eukaryota</taxon>
        <taxon>Metazoa</taxon>
        <taxon>Spiralia</taxon>
        <taxon>Lophotrochozoa</taxon>
        <taxon>Annelida</taxon>
        <taxon>Polychaeta</taxon>
        <taxon>Sedentaria</taxon>
        <taxon>Canalipalpata</taxon>
        <taxon>Terebellida</taxon>
        <taxon>Terebelliformia</taxon>
        <taxon>Alvinellidae</taxon>
        <taxon>Paralvinella</taxon>
    </lineage>
</organism>
<gene>
    <name evidence="3" type="ORF">LSH36_880g00023</name>
</gene>
<keyword evidence="4" id="KW-1185">Reference proteome</keyword>
<evidence type="ECO:0000256" key="1">
    <source>
        <dbReference type="ARBA" id="ARBA00022837"/>
    </source>
</evidence>
<dbReference type="Proteomes" id="UP001208570">
    <property type="component" value="Unassembled WGS sequence"/>
</dbReference>
<dbReference type="InterPro" id="IPR002048">
    <property type="entry name" value="EF_hand_dom"/>
</dbReference>
<dbReference type="SMART" id="SM00054">
    <property type="entry name" value="EFh"/>
    <property type="match status" value="2"/>
</dbReference>
<dbReference type="GO" id="GO:0005509">
    <property type="term" value="F:calcium ion binding"/>
    <property type="evidence" value="ECO:0007669"/>
    <property type="project" value="InterPro"/>
</dbReference>
<protein>
    <recommendedName>
        <fullName evidence="2">EF-hand domain-containing protein</fullName>
    </recommendedName>
</protein>
<dbReference type="InterPro" id="IPR018247">
    <property type="entry name" value="EF_Hand_1_Ca_BS"/>
</dbReference>
<accession>A0AAD9MRH9</accession>
<proteinExistence type="predicted"/>
<feature type="domain" description="EF-hand" evidence="2">
    <location>
        <begin position="3"/>
        <end position="38"/>
    </location>
</feature>
<evidence type="ECO:0000313" key="3">
    <source>
        <dbReference type="EMBL" id="KAK2143077.1"/>
    </source>
</evidence>
<dbReference type="InterPro" id="IPR011992">
    <property type="entry name" value="EF-hand-dom_pair"/>
</dbReference>
<dbReference type="AlphaFoldDB" id="A0AAD9MRH9"/>
<dbReference type="PROSITE" id="PS00018">
    <property type="entry name" value="EF_HAND_1"/>
    <property type="match status" value="2"/>
</dbReference>
<sequence>MSFTRKEITDVFHAFDADKSGQVSSQELVNLFTKLFNNDSVKGKEAAEFVMTMFDTDKSGQISLDEFIKGTEKYINQ</sequence>
<dbReference type="Gene3D" id="1.10.238.10">
    <property type="entry name" value="EF-hand"/>
    <property type="match status" value="1"/>
</dbReference>
<feature type="domain" description="EF-hand" evidence="2">
    <location>
        <begin position="42"/>
        <end position="77"/>
    </location>
</feature>
<keyword evidence="1" id="KW-0106">Calcium</keyword>
<dbReference type="EMBL" id="JAODUP010000880">
    <property type="protein sequence ID" value="KAK2143077.1"/>
    <property type="molecule type" value="Genomic_DNA"/>
</dbReference>
<evidence type="ECO:0000259" key="2">
    <source>
        <dbReference type="PROSITE" id="PS50222"/>
    </source>
</evidence>
<dbReference type="Pfam" id="PF13499">
    <property type="entry name" value="EF-hand_7"/>
    <property type="match status" value="1"/>
</dbReference>
<evidence type="ECO:0000313" key="4">
    <source>
        <dbReference type="Proteomes" id="UP001208570"/>
    </source>
</evidence>
<comment type="caution">
    <text evidence="3">The sequence shown here is derived from an EMBL/GenBank/DDBJ whole genome shotgun (WGS) entry which is preliminary data.</text>
</comment>
<dbReference type="SUPFAM" id="SSF47473">
    <property type="entry name" value="EF-hand"/>
    <property type="match status" value="1"/>
</dbReference>
<reference evidence="3" key="1">
    <citation type="journal article" date="2023" name="Mol. Biol. Evol.">
        <title>Third-Generation Sequencing Reveals the Adaptive Role of the Epigenome in Three Deep-Sea Polychaetes.</title>
        <authorList>
            <person name="Perez M."/>
            <person name="Aroh O."/>
            <person name="Sun Y."/>
            <person name="Lan Y."/>
            <person name="Juniper S.K."/>
            <person name="Young C.R."/>
            <person name="Angers B."/>
            <person name="Qian P.Y."/>
        </authorList>
    </citation>
    <scope>NUCLEOTIDE SEQUENCE</scope>
    <source>
        <strain evidence="3">P08H-3</strain>
    </source>
</reference>